<dbReference type="Proteomes" id="UP000824048">
    <property type="component" value="Unassembled WGS sequence"/>
</dbReference>
<sequence>MTYSEKVEWLKRYRYAVNKVKYLWDVYWDLEKSPQNVTQAFRDTPHSGGVNNSVAEIVERLEDERQRCQCAEADKNAIRAEIEQALETMKSPFEREVLYRHYIGFQTFERIAEQKNKSVAWVKRLHTQGIDDLEK</sequence>
<evidence type="ECO:0008006" key="4">
    <source>
        <dbReference type="Google" id="ProtNLM"/>
    </source>
</evidence>
<evidence type="ECO:0000313" key="3">
    <source>
        <dbReference type="Proteomes" id="UP000824048"/>
    </source>
</evidence>
<dbReference type="InterPro" id="IPR013324">
    <property type="entry name" value="RNA_pol_sigma_r3/r4-like"/>
</dbReference>
<protein>
    <recommendedName>
        <fullName evidence="4">RNA polymerase sigma-70 region 4 domain-containing protein</fullName>
    </recommendedName>
</protein>
<comment type="caution">
    <text evidence="2">The sequence shown here is derived from an EMBL/GenBank/DDBJ whole genome shotgun (WGS) entry which is preliminary data.</text>
</comment>
<evidence type="ECO:0000256" key="1">
    <source>
        <dbReference type="SAM" id="Coils"/>
    </source>
</evidence>
<dbReference type="EMBL" id="DXBP01000054">
    <property type="protein sequence ID" value="HIZ42709.1"/>
    <property type="molecule type" value="Genomic_DNA"/>
</dbReference>
<dbReference type="SUPFAM" id="SSF88659">
    <property type="entry name" value="Sigma3 and sigma4 domains of RNA polymerase sigma factors"/>
    <property type="match status" value="1"/>
</dbReference>
<feature type="coiled-coil region" evidence="1">
    <location>
        <begin position="54"/>
        <end position="88"/>
    </location>
</feature>
<evidence type="ECO:0000313" key="2">
    <source>
        <dbReference type="EMBL" id="HIZ42709.1"/>
    </source>
</evidence>
<dbReference type="AlphaFoldDB" id="A0A9D2ERP8"/>
<reference evidence="2" key="1">
    <citation type="journal article" date="2021" name="PeerJ">
        <title>Extensive microbial diversity within the chicken gut microbiome revealed by metagenomics and culture.</title>
        <authorList>
            <person name="Gilroy R."/>
            <person name="Ravi A."/>
            <person name="Getino M."/>
            <person name="Pursley I."/>
            <person name="Horton D.L."/>
            <person name="Alikhan N.F."/>
            <person name="Baker D."/>
            <person name="Gharbi K."/>
            <person name="Hall N."/>
            <person name="Watson M."/>
            <person name="Adriaenssens E.M."/>
            <person name="Foster-Nyarko E."/>
            <person name="Jarju S."/>
            <person name="Secka A."/>
            <person name="Antonio M."/>
            <person name="Oren A."/>
            <person name="Chaudhuri R.R."/>
            <person name="La Ragione R."/>
            <person name="Hildebrand F."/>
            <person name="Pallen M.J."/>
        </authorList>
    </citation>
    <scope>NUCLEOTIDE SEQUENCE</scope>
    <source>
        <strain evidence="2">ChiSxjej1B13-11774</strain>
    </source>
</reference>
<keyword evidence="1" id="KW-0175">Coiled coil</keyword>
<name>A0A9D2ERP8_9FIRM</name>
<reference evidence="2" key="2">
    <citation type="submission" date="2021-04" db="EMBL/GenBank/DDBJ databases">
        <authorList>
            <person name="Gilroy R."/>
        </authorList>
    </citation>
    <scope>NUCLEOTIDE SEQUENCE</scope>
    <source>
        <strain evidence="2">ChiSxjej1B13-11774</strain>
    </source>
</reference>
<proteinExistence type="predicted"/>
<gene>
    <name evidence="2" type="ORF">H9811_09130</name>
</gene>
<accession>A0A9D2ERP8</accession>
<organism evidence="2 3">
    <name type="scientific">Candidatus Gemmiger excrementigallinarum</name>
    <dbReference type="NCBI Taxonomy" id="2838609"/>
    <lineage>
        <taxon>Bacteria</taxon>
        <taxon>Bacillati</taxon>
        <taxon>Bacillota</taxon>
        <taxon>Clostridia</taxon>
        <taxon>Eubacteriales</taxon>
        <taxon>Gemmiger</taxon>
    </lineage>
</organism>